<proteinExistence type="predicted"/>
<dbReference type="InterPro" id="IPR036691">
    <property type="entry name" value="Endo/exonu/phosph_ase_sf"/>
</dbReference>
<dbReference type="SMART" id="SM00055">
    <property type="entry name" value="FCH"/>
    <property type="match status" value="1"/>
</dbReference>
<feature type="domain" description="FCH" evidence="2">
    <location>
        <begin position="64"/>
        <end position="158"/>
    </location>
</feature>
<gene>
    <name evidence="3" type="ORF">QTP70_008340</name>
</gene>
<evidence type="ECO:0000313" key="3">
    <source>
        <dbReference type="EMBL" id="KAK3556426.1"/>
    </source>
</evidence>
<dbReference type="SUPFAM" id="SSF103657">
    <property type="entry name" value="BAR/IMD domain-like"/>
    <property type="match status" value="1"/>
</dbReference>
<dbReference type="InterPro" id="IPR001060">
    <property type="entry name" value="FCH_dom"/>
</dbReference>
<organism evidence="3 4">
    <name type="scientific">Hemibagrus guttatus</name>
    <dbReference type="NCBI Taxonomy" id="175788"/>
    <lineage>
        <taxon>Eukaryota</taxon>
        <taxon>Metazoa</taxon>
        <taxon>Chordata</taxon>
        <taxon>Craniata</taxon>
        <taxon>Vertebrata</taxon>
        <taxon>Euteleostomi</taxon>
        <taxon>Actinopterygii</taxon>
        <taxon>Neopterygii</taxon>
        <taxon>Teleostei</taxon>
        <taxon>Ostariophysi</taxon>
        <taxon>Siluriformes</taxon>
        <taxon>Bagridae</taxon>
        <taxon>Hemibagrus</taxon>
    </lineage>
</organism>
<evidence type="ECO:0000259" key="2">
    <source>
        <dbReference type="SMART" id="SM00055"/>
    </source>
</evidence>
<name>A0AAE0RHV3_9TELE</name>
<dbReference type="AlphaFoldDB" id="A0AAE0RHV3"/>
<dbReference type="Gene3D" id="1.20.1270.60">
    <property type="entry name" value="Arfaptin homology (AH) domain/BAR domain"/>
    <property type="match status" value="1"/>
</dbReference>
<protein>
    <recommendedName>
        <fullName evidence="2">FCH domain-containing protein</fullName>
    </recommendedName>
</protein>
<keyword evidence="1" id="KW-0175">Coiled coil</keyword>
<accession>A0AAE0RHV3</accession>
<dbReference type="InterPro" id="IPR051627">
    <property type="entry name" value="SLIT-ROBO_RhoGAP"/>
</dbReference>
<reference evidence="3" key="1">
    <citation type="submission" date="2023-06" db="EMBL/GenBank/DDBJ databases">
        <title>Male Hemibagrus guttatus genome.</title>
        <authorList>
            <person name="Bian C."/>
        </authorList>
    </citation>
    <scope>NUCLEOTIDE SEQUENCE</scope>
    <source>
        <strain evidence="3">Male_cb2023</strain>
        <tissue evidence="3">Muscle</tissue>
    </source>
</reference>
<dbReference type="InterPro" id="IPR027267">
    <property type="entry name" value="AH/BAR_dom_sf"/>
</dbReference>
<dbReference type="PANTHER" id="PTHR14166">
    <property type="entry name" value="SLIT-ROBO RHO GTPASE ACTIVATING PROTEIN"/>
    <property type="match status" value="1"/>
</dbReference>
<keyword evidence="4" id="KW-1185">Reference proteome</keyword>
<comment type="caution">
    <text evidence="3">The sequence shown here is derived from an EMBL/GenBank/DDBJ whole genome shotgun (WGS) entry which is preliminary data.</text>
</comment>
<dbReference type="EMBL" id="JAUCMX010000001">
    <property type="protein sequence ID" value="KAK3556426.1"/>
    <property type="molecule type" value="Genomic_DNA"/>
</dbReference>
<sequence>MAVVVNPGLDRSEYLNFQILRGYSIQANDGRTIAMLEQLKQNMSLYCLPGRLCGFSKRQTLVDRKIRNQLVEQFKCLEQQSESRIQLLQDLQEFFRRKAEIQLEYSRSLEKLAERFSSKIRSSREHQQFKLKKQVQLCLGTINIGTMTGRSRELADTLKARQIDIACVQETKWKGAKARDIGEGFKLFYIGTQPQNGVGIVTNCLMDEKDEFWESFDGHLCIINQDERLVIGGDLKGHVDQERDGYDRFHGGQGFGTQNDNGCCALDCTEAHDLAVANTFFRMRPTHLFTYASGGQETQIDYWLIRQRDLKLATDVKVILSTNIGPQNRLLTMDLRIDLGHQRPIRKTAAEKIKW</sequence>
<dbReference type="Gene3D" id="3.60.10.10">
    <property type="entry name" value="Endonuclease/exonuclease/phosphatase"/>
    <property type="match status" value="2"/>
</dbReference>
<dbReference type="SUPFAM" id="SSF56219">
    <property type="entry name" value="DNase I-like"/>
    <property type="match status" value="1"/>
</dbReference>
<evidence type="ECO:0000313" key="4">
    <source>
        <dbReference type="Proteomes" id="UP001274896"/>
    </source>
</evidence>
<dbReference type="Pfam" id="PF00611">
    <property type="entry name" value="FCH"/>
    <property type="match status" value="1"/>
</dbReference>
<evidence type="ECO:0000256" key="1">
    <source>
        <dbReference type="ARBA" id="ARBA00023054"/>
    </source>
</evidence>
<dbReference type="Proteomes" id="UP001274896">
    <property type="component" value="Unassembled WGS sequence"/>
</dbReference>